<feature type="domain" description="Mechanosensitive ion channel MscS C-terminal" evidence="9">
    <location>
        <begin position="172"/>
        <end position="253"/>
    </location>
</feature>
<dbReference type="InterPro" id="IPR049142">
    <property type="entry name" value="MS_channel_1st"/>
</dbReference>
<evidence type="ECO:0000256" key="6">
    <source>
        <dbReference type="ARBA" id="ARBA00023136"/>
    </source>
</evidence>
<dbReference type="Gene3D" id="2.30.30.60">
    <property type="match status" value="1"/>
</dbReference>
<accession>D3S0L3</accession>
<dbReference type="InterPro" id="IPR045275">
    <property type="entry name" value="MscS_archaea/bacteria_type"/>
</dbReference>
<dbReference type="InterPro" id="IPR011014">
    <property type="entry name" value="MscS_channel_TM-2"/>
</dbReference>
<name>D3S0L3_FERPA</name>
<keyword evidence="5 7" id="KW-1133">Transmembrane helix</keyword>
<dbReference type="eggNOG" id="arCOG01568">
    <property type="taxonomic scope" value="Archaea"/>
</dbReference>
<dbReference type="GO" id="GO:0008381">
    <property type="term" value="F:mechanosensitive monoatomic ion channel activity"/>
    <property type="evidence" value="ECO:0007669"/>
    <property type="project" value="InterPro"/>
</dbReference>
<feature type="transmembrane region" description="Helical" evidence="7">
    <location>
        <begin position="57"/>
        <end position="75"/>
    </location>
</feature>
<evidence type="ECO:0000259" key="10">
    <source>
        <dbReference type="Pfam" id="PF21088"/>
    </source>
</evidence>
<comment type="subcellular location">
    <subcellularLocation>
        <location evidence="1">Cell membrane</location>
        <topology evidence="1">Multi-pass membrane protein</topology>
    </subcellularLocation>
</comment>
<gene>
    <name evidence="11" type="ordered locus">Ferp_2123</name>
</gene>
<dbReference type="PANTHER" id="PTHR30221:SF20">
    <property type="entry name" value="SMALL-CONDUCTANCE MECHANOSENSITIVE CHANNEL"/>
    <property type="match status" value="1"/>
</dbReference>
<feature type="transmembrane region" description="Helical" evidence="7">
    <location>
        <begin position="81"/>
        <end position="111"/>
    </location>
</feature>
<reference evidence="11 12" key="2">
    <citation type="journal article" date="2011" name="Stand. Genomic Sci.">
        <title>Complete genome sequence of Ferroglobus placidus AEDII12DO.</title>
        <authorList>
            <person name="Anderson I."/>
            <person name="Risso C."/>
            <person name="Holmes D."/>
            <person name="Lucas S."/>
            <person name="Copeland A."/>
            <person name="Lapidus A."/>
            <person name="Cheng J.F."/>
            <person name="Bruce D."/>
            <person name="Goodwin L."/>
            <person name="Pitluck S."/>
            <person name="Saunders E."/>
            <person name="Brettin T."/>
            <person name="Detter J.C."/>
            <person name="Han C."/>
            <person name="Tapia R."/>
            <person name="Larimer F."/>
            <person name="Land M."/>
            <person name="Hauser L."/>
            <person name="Woyke T."/>
            <person name="Lovley D."/>
            <person name="Kyrpides N."/>
            <person name="Ivanova N."/>
        </authorList>
    </citation>
    <scope>NUCLEOTIDE SEQUENCE [LARGE SCALE GENOMIC DNA]</scope>
    <source>
        <strain evidence="12">DSM 10642 / AEDII12DO</strain>
    </source>
</reference>
<keyword evidence="12" id="KW-1185">Reference proteome</keyword>
<dbReference type="Pfam" id="PF21088">
    <property type="entry name" value="MS_channel_1st"/>
    <property type="match status" value="1"/>
</dbReference>
<dbReference type="InterPro" id="IPR006685">
    <property type="entry name" value="MscS_channel_2nd"/>
</dbReference>
<dbReference type="GO" id="GO:0005886">
    <property type="term" value="C:plasma membrane"/>
    <property type="evidence" value="ECO:0007669"/>
    <property type="project" value="UniProtKB-SubCell"/>
</dbReference>
<proteinExistence type="inferred from homology"/>
<dbReference type="InterPro" id="IPR010920">
    <property type="entry name" value="LSM_dom_sf"/>
</dbReference>
<evidence type="ECO:0000313" key="11">
    <source>
        <dbReference type="EMBL" id="ADC66254.1"/>
    </source>
</evidence>
<dbReference type="Proteomes" id="UP000002613">
    <property type="component" value="Chromosome"/>
</dbReference>
<dbReference type="HOGENOM" id="CLU_037945_1_0_2"/>
<keyword evidence="4 7" id="KW-0812">Transmembrane</keyword>
<feature type="domain" description="Mechanosensitive ion channel transmembrane helices 2/3" evidence="10">
    <location>
        <begin position="56"/>
        <end position="97"/>
    </location>
</feature>
<evidence type="ECO:0000256" key="2">
    <source>
        <dbReference type="ARBA" id="ARBA00008017"/>
    </source>
</evidence>
<dbReference type="AlphaFoldDB" id="D3S0L3"/>
<reference evidence="12" key="1">
    <citation type="submission" date="2010-02" db="EMBL/GenBank/DDBJ databases">
        <title>Complete sequence of Ferroglobus placidus DSM 10642.</title>
        <authorList>
            <consortium name="US DOE Joint Genome Institute"/>
            <person name="Lucas S."/>
            <person name="Copeland A."/>
            <person name="Lapidus A."/>
            <person name="Cheng J.-F."/>
            <person name="Bruce D."/>
            <person name="Goodwin L."/>
            <person name="Pitluck S."/>
            <person name="Saunders E."/>
            <person name="Brettin T."/>
            <person name="Detter J.C."/>
            <person name="Han C."/>
            <person name="Tapia R."/>
            <person name="Larimer F."/>
            <person name="Land M."/>
            <person name="Hauser L."/>
            <person name="Kyrpides N."/>
            <person name="Ivanova N."/>
            <person name="Holmes D."/>
            <person name="Lovley D."/>
            <person name="Kyrpides N."/>
            <person name="Anderson I.J."/>
            <person name="Woyke T."/>
        </authorList>
    </citation>
    <scope>NUCLEOTIDE SEQUENCE [LARGE SCALE GENOMIC DNA]</scope>
    <source>
        <strain evidence="12">DSM 10642 / AEDII12DO</strain>
    </source>
</reference>
<dbReference type="SUPFAM" id="SSF82689">
    <property type="entry name" value="Mechanosensitive channel protein MscS (YggB), C-terminal domain"/>
    <property type="match status" value="1"/>
</dbReference>
<evidence type="ECO:0000259" key="8">
    <source>
        <dbReference type="Pfam" id="PF00924"/>
    </source>
</evidence>
<dbReference type="RefSeq" id="WP_012966592.1">
    <property type="nucleotide sequence ID" value="NC_013849.1"/>
</dbReference>
<keyword evidence="3" id="KW-1003">Cell membrane</keyword>
<dbReference type="OrthoDB" id="31543at2157"/>
<dbReference type="InterPro" id="IPR049278">
    <property type="entry name" value="MS_channel_C"/>
</dbReference>
<organism evidence="11 12">
    <name type="scientific">Ferroglobus placidus (strain DSM 10642 / AEDII12DO)</name>
    <dbReference type="NCBI Taxonomy" id="589924"/>
    <lineage>
        <taxon>Archaea</taxon>
        <taxon>Methanobacteriati</taxon>
        <taxon>Methanobacteriota</taxon>
        <taxon>Archaeoglobi</taxon>
        <taxon>Archaeoglobales</taxon>
        <taxon>Archaeoglobaceae</taxon>
        <taxon>Ferroglobus</taxon>
    </lineage>
</organism>
<dbReference type="Pfam" id="PF21082">
    <property type="entry name" value="MS_channel_3rd"/>
    <property type="match status" value="1"/>
</dbReference>
<dbReference type="KEGG" id="fpl:Ferp_2123"/>
<dbReference type="Pfam" id="PF00924">
    <property type="entry name" value="MS_channel_2nd"/>
    <property type="match status" value="1"/>
</dbReference>
<evidence type="ECO:0000259" key="9">
    <source>
        <dbReference type="Pfam" id="PF21082"/>
    </source>
</evidence>
<evidence type="ECO:0000256" key="7">
    <source>
        <dbReference type="SAM" id="Phobius"/>
    </source>
</evidence>
<dbReference type="GeneID" id="8779659"/>
<dbReference type="STRING" id="589924.Ferp_2123"/>
<sequence length="270" mass="30151">MSLLDLKVYEDVTVADVLVVIVVVVFATIIAKIATLNLRRVLADKMKRDQLELLTKIVYWSIIIIALLSVAPLLGLNLSGLLVAGGIAGIVIGFASQSVVANLVSGIFLMIERPVKLGDQVEVGGVSGFIEDINIMSTIVRTYDGLYVRIPNEKVFTSNIVNYTGNVARRFEYKIGIRYNDDADKAVEIIKEVVENHPFVLKYPKPDVFVEDLGDNAVIISVRMWAPATEWFAVKMELLYKIKKELEKNGIEIPFPQRVVWFANELGLKR</sequence>
<dbReference type="PANTHER" id="PTHR30221">
    <property type="entry name" value="SMALL-CONDUCTANCE MECHANOSENSITIVE CHANNEL"/>
    <property type="match status" value="1"/>
</dbReference>
<dbReference type="EMBL" id="CP001899">
    <property type="protein sequence ID" value="ADC66254.1"/>
    <property type="molecule type" value="Genomic_DNA"/>
</dbReference>
<evidence type="ECO:0000256" key="5">
    <source>
        <dbReference type="ARBA" id="ARBA00022989"/>
    </source>
</evidence>
<feature type="transmembrane region" description="Helical" evidence="7">
    <location>
        <begin position="12"/>
        <end position="36"/>
    </location>
</feature>
<evidence type="ECO:0000313" key="12">
    <source>
        <dbReference type="Proteomes" id="UP000002613"/>
    </source>
</evidence>
<dbReference type="Gene3D" id="3.30.70.100">
    <property type="match status" value="1"/>
</dbReference>
<feature type="domain" description="Mechanosensitive ion channel MscS" evidence="8">
    <location>
        <begin position="99"/>
        <end position="164"/>
    </location>
</feature>
<dbReference type="PaxDb" id="589924-Ferp_2123"/>
<evidence type="ECO:0000256" key="1">
    <source>
        <dbReference type="ARBA" id="ARBA00004651"/>
    </source>
</evidence>
<evidence type="ECO:0000256" key="4">
    <source>
        <dbReference type="ARBA" id="ARBA00022692"/>
    </source>
</evidence>
<keyword evidence="6 7" id="KW-0472">Membrane</keyword>
<dbReference type="SUPFAM" id="SSF50182">
    <property type="entry name" value="Sm-like ribonucleoproteins"/>
    <property type="match status" value="1"/>
</dbReference>
<comment type="similarity">
    <text evidence="2">Belongs to the MscS (TC 1.A.23) family.</text>
</comment>
<dbReference type="InterPro" id="IPR023408">
    <property type="entry name" value="MscS_beta-dom_sf"/>
</dbReference>
<evidence type="ECO:0000256" key="3">
    <source>
        <dbReference type="ARBA" id="ARBA00022475"/>
    </source>
</evidence>
<dbReference type="Gene3D" id="1.10.287.1260">
    <property type="match status" value="1"/>
</dbReference>
<dbReference type="SUPFAM" id="SSF82861">
    <property type="entry name" value="Mechanosensitive channel protein MscS (YggB), transmembrane region"/>
    <property type="match status" value="1"/>
</dbReference>
<dbReference type="InterPro" id="IPR011066">
    <property type="entry name" value="MscS_channel_C_sf"/>
</dbReference>
<protein>
    <submittedName>
        <fullName evidence="11">MscS Mechanosensitive ion channel</fullName>
    </submittedName>
</protein>